<organism evidence="1">
    <name type="scientific">Anguilla anguilla</name>
    <name type="common">European freshwater eel</name>
    <name type="synonym">Muraena anguilla</name>
    <dbReference type="NCBI Taxonomy" id="7936"/>
    <lineage>
        <taxon>Eukaryota</taxon>
        <taxon>Metazoa</taxon>
        <taxon>Chordata</taxon>
        <taxon>Craniata</taxon>
        <taxon>Vertebrata</taxon>
        <taxon>Euteleostomi</taxon>
        <taxon>Actinopterygii</taxon>
        <taxon>Neopterygii</taxon>
        <taxon>Teleostei</taxon>
        <taxon>Anguilliformes</taxon>
        <taxon>Anguillidae</taxon>
        <taxon>Anguilla</taxon>
    </lineage>
</organism>
<evidence type="ECO:0000313" key="1">
    <source>
        <dbReference type="EMBL" id="JAI04050.1"/>
    </source>
</evidence>
<dbReference type="EMBL" id="GBXM01004528">
    <property type="protein sequence ID" value="JAI04050.1"/>
    <property type="molecule type" value="Transcribed_RNA"/>
</dbReference>
<proteinExistence type="predicted"/>
<reference evidence="1" key="1">
    <citation type="submission" date="2014-11" db="EMBL/GenBank/DDBJ databases">
        <authorList>
            <person name="Amaro Gonzalez C."/>
        </authorList>
    </citation>
    <scope>NUCLEOTIDE SEQUENCE</scope>
</reference>
<protein>
    <submittedName>
        <fullName evidence="1">Uncharacterized protein</fullName>
    </submittedName>
</protein>
<name>A0A0E9XN13_ANGAN</name>
<sequence length="22" mass="2491">MVLELAECANLNSLSNRKIMKL</sequence>
<dbReference type="AlphaFoldDB" id="A0A0E9XN13"/>
<accession>A0A0E9XN13</accession>
<reference evidence="1" key="2">
    <citation type="journal article" date="2015" name="Fish Shellfish Immunol.">
        <title>Early steps in the European eel (Anguilla anguilla)-Vibrio vulnificus interaction in the gills: Role of the RtxA13 toxin.</title>
        <authorList>
            <person name="Callol A."/>
            <person name="Pajuelo D."/>
            <person name="Ebbesson L."/>
            <person name="Teles M."/>
            <person name="MacKenzie S."/>
            <person name="Amaro C."/>
        </authorList>
    </citation>
    <scope>NUCLEOTIDE SEQUENCE</scope>
</reference>